<evidence type="ECO:0000313" key="1">
    <source>
        <dbReference type="EMBL" id="KAI9917808.1"/>
    </source>
</evidence>
<comment type="caution">
    <text evidence="1">The sequence shown here is derived from an EMBL/GenBank/DDBJ whole genome shotgun (WGS) entry which is preliminary data.</text>
</comment>
<organism evidence="1 2">
    <name type="scientific">Peronosclerospora sorghi</name>
    <dbReference type="NCBI Taxonomy" id="230839"/>
    <lineage>
        <taxon>Eukaryota</taxon>
        <taxon>Sar</taxon>
        <taxon>Stramenopiles</taxon>
        <taxon>Oomycota</taxon>
        <taxon>Peronosporomycetes</taxon>
        <taxon>Peronosporales</taxon>
        <taxon>Peronosporaceae</taxon>
        <taxon>Peronosclerospora</taxon>
    </lineage>
</organism>
<accession>A0ACC0WIQ9</accession>
<sequence length="274" mass="31680">MVALKIAMILIYRNDTYFPPHSYGFYMFTGKPAKLNDEEASISRLFGEEESLSTLRESVLKHFGHEESLSPLDKEEAWENFDKLFHLPRNPDLLQKISVLSDGLENQQVMMVLAETDPDQLLDRLSDRYGEVSLLVALVAEGKRKDAPQYAIALKAMQMKRLVEMGITPKDLVNELEFVRKNVREHFLEKKHIRYDFDSLDQFLEAYNEGKDVSEQVTLLQALRASGTWESNKALLKYLESRRYSSHVAMDAYRELDAELARERRNVVDAGEEQ</sequence>
<gene>
    <name evidence="1" type="ORF">PsorP6_013258</name>
</gene>
<protein>
    <submittedName>
        <fullName evidence="1">Uncharacterized protein</fullName>
    </submittedName>
</protein>
<keyword evidence="2" id="KW-1185">Reference proteome</keyword>
<dbReference type="Proteomes" id="UP001163321">
    <property type="component" value="Chromosome 13"/>
</dbReference>
<proteinExistence type="predicted"/>
<reference evidence="1 2" key="1">
    <citation type="journal article" date="2022" name="bioRxiv">
        <title>The genome of the oomycete Peronosclerospora sorghi, a cosmopolitan pathogen of maize and sorghum, is inflated with dispersed pseudogenes.</title>
        <authorList>
            <person name="Fletcher K."/>
            <person name="Martin F."/>
            <person name="Isakeit T."/>
            <person name="Cavanaugh K."/>
            <person name="Magill C."/>
            <person name="Michelmore R."/>
        </authorList>
    </citation>
    <scope>NUCLEOTIDE SEQUENCE [LARGE SCALE GENOMIC DNA]</scope>
    <source>
        <strain evidence="1">P6</strain>
    </source>
</reference>
<dbReference type="EMBL" id="CM047592">
    <property type="protein sequence ID" value="KAI9917808.1"/>
    <property type="molecule type" value="Genomic_DNA"/>
</dbReference>
<name>A0ACC0WIQ9_9STRA</name>
<evidence type="ECO:0000313" key="2">
    <source>
        <dbReference type="Proteomes" id="UP001163321"/>
    </source>
</evidence>